<organism evidence="5 6">
    <name type="scientific">Tropicibacter naphthalenivorans</name>
    <dbReference type="NCBI Taxonomy" id="441103"/>
    <lineage>
        <taxon>Bacteria</taxon>
        <taxon>Pseudomonadati</taxon>
        <taxon>Pseudomonadota</taxon>
        <taxon>Alphaproteobacteria</taxon>
        <taxon>Rhodobacterales</taxon>
        <taxon>Roseobacteraceae</taxon>
        <taxon>Tropicibacter</taxon>
    </lineage>
</organism>
<gene>
    <name evidence="5" type="ORF">TRN7648_00869</name>
</gene>
<evidence type="ECO:0000256" key="3">
    <source>
        <dbReference type="SAM" id="SignalP"/>
    </source>
</evidence>
<proteinExistence type="predicted"/>
<dbReference type="Gene3D" id="3.40.50.1460">
    <property type="match status" value="1"/>
</dbReference>
<evidence type="ECO:0000313" key="5">
    <source>
        <dbReference type="EMBL" id="CUH76280.1"/>
    </source>
</evidence>
<dbReference type="OrthoDB" id="7782582at2"/>
<feature type="chain" id="PRO_5006063574" evidence="3">
    <location>
        <begin position="24"/>
        <end position="1359"/>
    </location>
</feature>
<sequence>MRFFRFSSVAAGLIAAVFSTQTAAQSARWSVAEGEAKACSTGPRAGCVTLRCAPDGKLNYTVNGGGVRPGKGQIIVDGRAYGSGTFGGQQGFASVLLDPRGNASILAAIRKGKRLRTALPGRSVDVTLSGSSAALNALLKTCTQPLAAAPHAAKSANTWAAHNRRADEATVTVPDIDLVRSQFTRTRNADIWGGDLRTGLDDPLLKGITEEACGRLCIATEGCGAYTWNGKDGDVCFLKTGGGRMARYTGATSGILNRKNEVHLPPPTRGPLPAQDEAVAWRQGDTVLAQVDRLRKASVPLARSCEDERADLEQLAQTLTLDIDTRRLTVGETARLSWSGNTLTERIPVWVVASTPSLTRIEGPGAMVLGPGATGPFGLAHARNQLRAFVSLWSRGAATQGDIRIRPLRAGDMAVQLSLVAYLRQCQQEVVLSQKSVTIPVDQASATLVVGTPQSRADLTHRMDSPAFDRRMEAGQTRVRITALSDATEVIERAGADARLSPTGRFLTIRHNGVTEVLDVIDGATVGRLRSADSQIHWGMADSVVFGSSAPWANVDLLFPFNARMGLDRQLTGPSCCNATPEATHLTVDPANGLLTVRGNLGHAIVPIQGTAFAFEAAGSGYAASGAWSAPMQLIALRSIGLVAPVTLAKGYSLPGGTQPLGPKITDIGTPIPRQDRIAAIETASILRGAGGGQSGALGVFERIGLQLAPYAEARPLLEAFHRENTGSDATAKRDDATAQALSAELALIGEKAGWQFDLLATPLGNYNASDCFDFLDVAAGDLSPSEAEYYKQTEFRRDGRLALPKEIDQLDHLRTPDADLVVGRVSCVAGATGGALRGYSGIFLLDLAQGQQPDRMRDAAVLEYGYMISNFEPQFQDDPFKARLFGRQLVLFTPGAGGIAVVDLDQGKVTRLLRNLPSGDLLSDAYLTADQRHVLQLNRDGSFAAWNIASGAQKLAGRIVDDEIAVWTEDFRFDATAEAASLIDLRFPGLDGQFSLEQFSAALHVDGLAARVLNGEDIRAAEVAVPPDLQGDIQLDSGNIRLSAALSPGRHAAQLRLYQDGVLTDSFPLAPDQQAFDFKAPRLGGARHAAMVAVSDEGLASAPLTRDLGPAPEGGTRRALAVAVDLYADPNLQDLNYAKADADRLMRSLAGLPQDVPAFEAPRFVGGRRAAPDDVLTAIDALLDGLAEDGHAVLFFAGHGLQGADGRYYLAMHQTDLTDLPGTALSFDEIAARLATTKARVTILIDACHSGDAGTGVFATNDGATAGLSQIPANITLVAASKGRQFSIEADALAGGLFTVALERVVSLERSRHDRNENGRIEASELIDGLRQIVEGQSEGKQVPWMTKGRIVGDFSLF</sequence>
<dbReference type="GO" id="GO:0005576">
    <property type="term" value="C:extracellular region"/>
    <property type="evidence" value="ECO:0007669"/>
    <property type="project" value="InterPro"/>
</dbReference>
<evidence type="ECO:0000256" key="2">
    <source>
        <dbReference type="ARBA" id="ARBA00023157"/>
    </source>
</evidence>
<keyword evidence="2" id="KW-1015">Disulfide bond</keyword>
<evidence type="ECO:0000256" key="1">
    <source>
        <dbReference type="ARBA" id="ARBA00022737"/>
    </source>
</evidence>
<dbReference type="GO" id="GO:0004197">
    <property type="term" value="F:cysteine-type endopeptidase activity"/>
    <property type="evidence" value="ECO:0007669"/>
    <property type="project" value="InterPro"/>
</dbReference>
<dbReference type="GO" id="GO:0006508">
    <property type="term" value="P:proteolysis"/>
    <property type="evidence" value="ECO:0007669"/>
    <property type="project" value="InterPro"/>
</dbReference>
<dbReference type="SUPFAM" id="SSF50969">
    <property type="entry name" value="YVTN repeat-like/Quinoprotein amine dehydrogenase"/>
    <property type="match status" value="1"/>
</dbReference>
<dbReference type="InterPro" id="IPR011600">
    <property type="entry name" value="Pept_C14_caspase"/>
</dbReference>
<evidence type="ECO:0000313" key="6">
    <source>
        <dbReference type="Proteomes" id="UP000054935"/>
    </source>
</evidence>
<dbReference type="Pfam" id="PF00656">
    <property type="entry name" value="Peptidase_C14"/>
    <property type="match status" value="1"/>
</dbReference>
<keyword evidence="1" id="KW-0677">Repeat</keyword>
<dbReference type="Gene3D" id="3.50.4.10">
    <property type="entry name" value="Hepatocyte Growth Factor"/>
    <property type="match status" value="1"/>
</dbReference>
<feature type="signal peptide" evidence="3">
    <location>
        <begin position="1"/>
        <end position="23"/>
    </location>
</feature>
<dbReference type="STRING" id="441103.TRN7648_00869"/>
<dbReference type="SMART" id="SM00223">
    <property type="entry name" value="APPLE"/>
    <property type="match status" value="1"/>
</dbReference>
<dbReference type="PROSITE" id="PS00018">
    <property type="entry name" value="EF_HAND_1"/>
    <property type="match status" value="1"/>
</dbReference>
<evidence type="ECO:0000259" key="4">
    <source>
        <dbReference type="SMART" id="SM00223"/>
    </source>
</evidence>
<dbReference type="InterPro" id="IPR011044">
    <property type="entry name" value="Quino_amine_DH_bsu"/>
</dbReference>
<dbReference type="InterPro" id="IPR029030">
    <property type="entry name" value="Caspase-like_dom_sf"/>
</dbReference>
<name>A0A0P1GLM9_9RHOB</name>
<keyword evidence="6" id="KW-1185">Reference proteome</keyword>
<dbReference type="EMBL" id="CYSE01000001">
    <property type="protein sequence ID" value="CUH76280.1"/>
    <property type="molecule type" value="Genomic_DNA"/>
</dbReference>
<feature type="domain" description="Apple" evidence="4">
    <location>
        <begin position="186"/>
        <end position="258"/>
    </location>
</feature>
<dbReference type="InterPro" id="IPR000177">
    <property type="entry name" value="Apple"/>
</dbReference>
<accession>A0A0P1GLM9</accession>
<protein>
    <submittedName>
        <fullName evidence="5">Outer membrane protein-associated (Lipo)proteins</fullName>
    </submittedName>
</protein>
<dbReference type="SUPFAM" id="SSF52129">
    <property type="entry name" value="Caspase-like"/>
    <property type="match status" value="1"/>
</dbReference>
<keyword evidence="3" id="KW-0732">Signal</keyword>
<dbReference type="InterPro" id="IPR018247">
    <property type="entry name" value="EF_Hand_1_Ca_BS"/>
</dbReference>
<dbReference type="RefSeq" id="WP_058246373.1">
    <property type="nucleotide sequence ID" value="NZ_FWXX01000001.1"/>
</dbReference>
<reference evidence="5 6" key="1">
    <citation type="submission" date="2015-09" db="EMBL/GenBank/DDBJ databases">
        <authorList>
            <consortium name="Swine Surveillance"/>
        </authorList>
    </citation>
    <scope>NUCLEOTIDE SEQUENCE [LARGE SCALE GENOMIC DNA]</scope>
    <source>
        <strain evidence="5 6">CECT 7648</strain>
    </source>
</reference>
<dbReference type="CDD" id="cd01100">
    <property type="entry name" value="APPLE_Factor_XI_like"/>
    <property type="match status" value="1"/>
</dbReference>
<dbReference type="Proteomes" id="UP000054935">
    <property type="component" value="Unassembled WGS sequence"/>
</dbReference>